<protein>
    <submittedName>
        <fullName evidence="2">XRE family transcriptional regulator</fullName>
    </submittedName>
</protein>
<dbReference type="GO" id="GO:0003677">
    <property type="term" value="F:DNA binding"/>
    <property type="evidence" value="ECO:0007669"/>
    <property type="project" value="InterPro"/>
</dbReference>
<dbReference type="Pfam" id="PF01381">
    <property type="entry name" value="HTH_3"/>
    <property type="match status" value="1"/>
</dbReference>
<dbReference type="AlphaFoldDB" id="A0A3R9QX62"/>
<dbReference type="CDD" id="cd00093">
    <property type="entry name" value="HTH_XRE"/>
    <property type="match status" value="1"/>
</dbReference>
<feature type="domain" description="HTH cro/C1-type" evidence="1">
    <location>
        <begin position="12"/>
        <end position="66"/>
    </location>
</feature>
<dbReference type="RefSeq" id="WP_125553799.1">
    <property type="nucleotide sequence ID" value="NZ_RBVX01000001.1"/>
</dbReference>
<organism evidence="2 3">
    <name type="scientific">Salibacterium salarium</name>
    <dbReference type="NCBI Taxonomy" id="284579"/>
    <lineage>
        <taxon>Bacteria</taxon>
        <taxon>Bacillati</taxon>
        <taxon>Bacillota</taxon>
        <taxon>Bacilli</taxon>
        <taxon>Bacillales</taxon>
        <taxon>Bacillaceae</taxon>
    </lineage>
</organism>
<gene>
    <name evidence="2" type="ORF">D7Z54_01720</name>
</gene>
<dbReference type="InterPro" id="IPR001387">
    <property type="entry name" value="Cro/C1-type_HTH"/>
</dbReference>
<evidence type="ECO:0000313" key="3">
    <source>
        <dbReference type="Proteomes" id="UP000275076"/>
    </source>
</evidence>
<dbReference type="PROSITE" id="PS50943">
    <property type="entry name" value="HTH_CROC1"/>
    <property type="match status" value="1"/>
</dbReference>
<keyword evidence="3" id="KW-1185">Reference proteome</keyword>
<dbReference type="SUPFAM" id="SSF47413">
    <property type="entry name" value="lambda repressor-like DNA-binding domains"/>
    <property type="match status" value="1"/>
</dbReference>
<reference evidence="2 3" key="1">
    <citation type="submission" date="2018-10" db="EMBL/GenBank/DDBJ databases">
        <title>Draft genome sequence of Bacillus salarius IM0101, isolated from a hypersaline soil in Inner Mongolia, China.</title>
        <authorList>
            <person name="Yamprayoonswat W."/>
            <person name="Boonvisut S."/>
            <person name="Jumpathong W."/>
            <person name="Sittihan S."/>
            <person name="Ruangsuj P."/>
            <person name="Wanthongcharoen S."/>
            <person name="Thongpramul N."/>
            <person name="Pimmason S."/>
            <person name="Yu B."/>
            <person name="Yasawong M."/>
        </authorList>
    </citation>
    <scope>NUCLEOTIDE SEQUENCE [LARGE SCALE GENOMIC DNA]</scope>
    <source>
        <strain evidence="2 3">IM0101</strain>
    </source>
</reference>
<accession>A0A3R9QX62</accession>
<dbReference type="EMBL" id="RBVX01000001">
    <property type="protein sequence ID" value="RSL35309.1"/>
    <property type="molecule type" value="Genomic_DNA"/>
</dbReference>
<sequence>MQYKIELIPKSLQKIRQYQGLSRADFAAKVGISAILVYMLEAERVNITENTEKKIRESLGIDDESLTRFEALTDAIEEIVGN</sequence>
<dbReference type="Gene3D" id="1.10.260.40">
    <property type="entry name" value="lambda repressor-like DNA-binding domains"/>
    <property type="match status" value="1"/>
</dbReference>
<comment type="caution">
    <text evidence="2">The sequence shown here is derived from an EMBL/GenBank/DDBJ whole genome shotgun (WGS) entry which is preliminary data.</text>
</comment>
<dbReference type="SMART" id="SM00530">
    <property type="entry name" value="HTH_XRE"/>
    <property type="match status" value="1"/>
</dbReference>
<dbReference type="Proteomes" id="UP000275076">
    <property type="component" value="Unassembled WGS sequence"/>
</dbReference>
<name>A0A3R9QX62_9BACI</name>
<evidence type="ECO:0000313" key="2">
    <source>
        <dbReference type="EMBL" id="RSL35309.1"/>
    </source>
</evidence>
<dbReference type="InterPro" id="IPR010982">
    <property type="entry name" value="Lambda_DNA-bd_dom_sf"/>
</dbReference>
<proteinExistence type="predicted"/>
<evidence type="ECO:0000259" key="1">
    <source>
        <dbReference type="PROSITE" id="PS50943"/>
    </source>
</evidence>